<evidence type="ECO:0000256" key="2">
    <source>
        <dbReference type="ARBA" id="ARBA00012438"/>
    </source>
</evidence>
<dbReference type="InterPro" id="IPR004358">
    <property type="entry name" value="Sig_transdc_His_kin-like_C"/>
</dbReference>
<evidence type="ECO:0000256" key="5">
    <source>
        <dbReference type="ARBA" id="ARBA00022777"/>
    </source>
</evidence>
<comment type="catalytic activity">
    <reaction evidence="1">
        <text>ATP + protein L-histidine = ADP + protein N-phospho-L-histidine.</text>
        <dbReference type="EC" id="2.7.13.3"/>
    </reaction>
</comment>
<evidence type="ECO:0000256" key="1">
    <source>
        <dbReference type="ARBA" id="ARBA00000085"/>
    </source>
</evidence>
<dbReference type="SMART" id="SM00387">
    <property type="entry name" value="HATPase_c"/>
    <property type="match status" value="1"/>
</dbReference>
<gene>
    <name evidence="8" type="ORF">ISU02_10385</name>
</gene>
<keyword evidence="9" id="KW-1185">Reference proteome</keyword>
<dbReference type="EC" id="2.7.13.3" evidence="2"/>
<dbReference type="Gene3D" id="1.10.287.130">
    <property type="match status" value="1"/>
</dbReference>
<comment type="caution">
    <text evidence="8">The sequence shown here is derived from an EMBL/GenBank/DDBJ whole genome shotgun (WGS) entry which is preliminary data.</text>
</comment>
<dbReference type="CDD" id="cd00082">
    <property type="entry name" value="HisKA"/>
    <property type="match status" value="1"/>
</dbReference>
<dbReference type="RefSeq" id="WP_194701776.1">
    <property type="nucleotide sequence ID" value="NZ_JADKNH010000006.1"/>
</dbReference>
<dbReference type="PANTHER" id="PTHR43711:SF1">
    <property type="entry name" value="HISTIDINE KINASE 1"/>
    <property type="match status" value="1"/>
</dbReference>
<dbReference type="Gene3D" id="3.30.565.10">
    <property type="entry name" value="Histidine kinase-like ATPase, C-terminal domain"/>
    <property type="match status" value="1"/>
</dbReference>
<dbReference type="PANTHER" id="PTHR43711">
    <property type="entry name" value="TWO-COMPONENT HISTIDINE KINASE"/>
    <property type="match status" value="1"/>
</dbReference>
<keyword evidence="4" id="KW-0808">Transferase</keyword>
<dbReference type="Pfam" id="PF00512">
    <property type="entry name" value="HisKA"/>
    <property type="match status" value="1"/>
</dbReference>
<reference evidence="8 9" key="1">
    <citation type="submission" date="2020-11" db="EMBL/GenBank/DDBJ databases">
        <title>Fusibacter basophilias sp. nov.</title>
        <authorList>
            <person name="Qiu D."/>
        </authorList>
    </citation>
    <scope>NUCLEOTIDE SEQUENCE [LARGE SCALE GENOMIC DNA]</scope>
    <source>
        <strain evidence="8 9">Q10-2</strain>
    </source>
</reference>
<dbReference type="SMART" id="SM00388">
    <property type="entry name" value="HisKA"/>
    <property type="match status" value="1"/>
</dbReference>
<dbReference type="PROSITE" id="PS50109">
    <property type="entry name" value="HIS_KIN"/>
    <property type="match status" value="1"/>
</dbReference>
<evidence type="ECO:0000313" key="8">
    <source>
        <dbReference type="EMBL" id="MBF4693531.1"/>
    </source>
</evidence>
<dbReference type="InterPro" id="IPR036097">
    <property type="entry name" value="HisK_dim/P_sf"/>
</dbReference>
<dbReference type="PRINTS" id="PR00344">
    <property type="entry name" value="BCTRLSENSOR"/>
</dbReference>
<dbReference type="EMBL" id="JADKNH010000006">
    <property type="protein sequence ID" value="MBF4693531.1"/>
    <property type="molecule type" value="Genomic_DNA"/>
</dbReference>
<dbReference type="InterPro" id="IPR050736">
    <property type="entry name" value="Sensor_HK_Regulatory"/>
</dbReference>
<accession>A0ABR9ZT50</accession>
<dbReference type="SUPFAM" id="SSF55874">
    <property type="entry name" value="ATPase domain of HSP90 chaperone/DNA topoisomerase II/histidine kinase"/>
    <property type="match status" value="1"/>
</dbReference>
<keyword evidence="3" id="KW-0597">Phosphoprotein</keyword>
<sequence length="311" mass="35902">MMTALILLSVLTLTLFIIALRQYSLRKSIEEDLMQITSELENLVEGNEIIRLFTDNDKVIALQKQINQTLEVIRRIRANRNHDEANMKRMLSNISHDLKTPLTVISGYLEMLLEDGPLENAEQRRILERVHSKSNEIIHIVNYFFDLSKIESEDYPIPLSRVDIHEICKQNILEFYTLLQKKQLEVSIDIPETPHFIISNKDALNRILNNLISNAIRYGYEGGIIGIEVKTEASFVTITIWDKGKGIEEHALDQVFERLYTLEDSRNKDYQKSGIGLTITKRLVERIGGEITLTSDPYQLTRFSVKLKTSN</sequence>
<dbReference type="InterPro" id="IPR003661">
    <property type="entry name" value="HisK_dim/P_dom"/>
</dbReference>
<name>A0ABR9ZT50_9FIRM</name>
<evidence type="ECO:0000313" key="9">
    <source>
        <dbReference type="Proteomes" id="UP000614200"/>
    </source>
</evidence>
<keyword evidence="5 8" id="KW-0418">Kinase</keyword>
<dbReference type="InterPro" id="IPR003594">
    <property type="entry name" value="HATPase_dom"/>
</dbReference>
<evidence type="ECO:0000259" key="7">
    <source>
        <dbReference type="PROSITE" id="PS50109"/>
    </source>
</evidence>
<protein>
    <recommendedName>
        <fullName evidence="2">histidine kinase</fullName>
        <ecNumber evidence="2">2.7.13.3</ecNumber>
    </recommendedName>
</protein>
<evidence type="ECO:0000256" key="3">
    <source>
        <dbReference type="ARBA" id="ARBA00022553"/>
    </source>
</evidence>
<dbReference type="Pfam" id="PF02518">
    <property type="entry name" value="HATPase_c"/>
    <property type="match status" value="1"/>
</dbReference>
<dbReference type="SUPFAM" id="SSF47384">
    <property type="entry name" value="Homodimeric domain of signal transducing histidine kinase"/>
    <property type="match status" value="1"/>
</dbReference>
<keyword evidence="6" id="KW-0902">Two-component regulatory system</keyword>
<dbReference type="Proteomes" id="UP000614200">
    <property type="component" value="Unassembled WGS sequence"/>
</dbReference>
<dbReference type="InterPro" id="IPR036890">
    <property type="entry name" value="HATPase_C_sf"/>
</dbReference>
<proteinExistence type="predicted"/>
<dbReference type="GO" id="GO:0016301">
    <property type="term" value="F:kinase activity"/>
    <property type="evidence" value="ECO:0007669"/>
    <property type="project" value="UniProtKB-KW"/>
</dbReference>
<dbReference type="InterPro" id="IPR005467">
    <property type="entry name" value="His_kinase_dom"/>
</dbReference>
<evidence type="ECO:0000256" key="4">
    <source>
        <dbReference type="ARBA" id="ARBA00022679"/>
    </source>
</evidence>
<evidence type="ECO:0000256" key="6">
    <source>
        <dbReference type="ARBA" id="ARBA00023012"/>
    </source>
</evidence>
<organism evidence="8 9">
    <name type="scientific">Fusibacter ferrireducens</name>
    <dbReference type="NCBI Taxonomy" id="2785058"/>
    <lineage>
        <taxon>Bacteria</taxon>
        <taxon>Bacillati</taxon>
        <taxon>Bacillota</taxon>
        <taxon>Clostridia</taxon>
        <taxon>Eubacteriales</taxon>
        <taxon>Eubacteriales Family XII. Incertae Sedis</taxon>
        <taxon>Fusibacter</taxon>
    </lineage>
</organism>
<feature type="domain" description="Histidine kinase" evidence="7">
    <location>
        <begin position="93"/>
        <end position="311"/>
    </location>
</feature>